<dbReference type="SUPFAM" id="SSF63825">
    <property type="entry name" value="YWTD domain"/>
    <property type="match status" value="1"/>
</dbReference>
<dbReference type="SUPFAM" id="SSF141072">
    <property type="entry name" value="CalX-like"/>
    <property type="match status" value="1"/>
</dbReference>
<organism evidence="2 3">
    <name type="scientific">Enterovibrio norvegicus</name>
    <dbReference type="NCBI Taxonomy" id="188144"/>
    <lineage>
        <taxon>Bacteria</taxon>
        <taxon>Pseudomonadati</taxon>
        <taxon>Pseudomonadota</taxon>
        <taxon>Gammaproteobacteria</taxon>
        <taxon>Vibrionales</taxon>
        <taxon>Vibrionaceae</taxon>
        <taxon>Enterovibrio</taxon>
    </lineage>
</organism>
<dbReference type="CDD" id="cd11304">
    <property type="entry name" value="Cadherin_repeat"/>
    <property type="match status" value="1"/>
</dbReference>
<dbReference type="Gene3D" id="2.60.40.2030">
    <property type="match status" value="1"/>
</dbReference>
<keyword evidence="1" id="KW-0732">Signal</keyword>
<dbReference type="RefSeq" id="WP_102390873.1">
    <property type="nucleotide sequence ID" value="NZ_MDAL01000018.1"/>
</dbReference>
<protein>
    <recommendedName>
        <fullName evidence="4">Calx-beta domain-containing protein</fullName>
    </recommendedName>
</protein>
<proteinExistence type="predicted"/>
<name>A0A2N7LB86_9GAMM</name>
<reference evidence="3" key="1">
    <citation type="submission" date="2016-07" db="EMBL/GenBank/DDBJ databases">
        <title>Nontailed viruses are major unrecognized killers of bacteria in the ocean.</title>
        <authorList>
            <person name="Kauffman K."/>
            <person name="Hussain F."/>
            <person name="Yang J."/>
            <person name="Arevalo P."/>
            <person name="Brown J."/>
            <person name="Cutler M."/>
            <person name="Kelly L."/>
            <person name="Polz M.F."/>
        </authorList>
    </citation>
    <scope>NUCLEOTIDE SEQUENCE [LARGE SCALE GENOMIC DNA]</scope>
    <source>
        <strain evidence="3">10N.261.45.A10</strain>
    </source>
</reference>
<sequence length="559" mass="60906">MNIKKTLISTAILTSTLVSAQAAANCAGNVYSMNAGRGHVGLLLDVQEAEVMGSVYTDAATRTLYSSRANFSATSMSYDRVSDRLYYANAPEPASYHVTDVENDVSADEFKNLDLQAKTLEAYQLAYFDPATDTHHDGPTIKKQILRMAFDPDSGDLFASDAKTIFKVDPITGDITNIGEFDRNLRIGGFTNWGDFVFQDGELLFVTNGRTFSINTTTGAQTMKGFHFISFVTSATLDQNGQMLIAAKNQNVSGNVNSNILYRIKPSTGEKKRVGLFPSRISAMATVTSEDHTCYEKTVFPSDSKPEVSGFTANAGSVSEGSTAYFTASFDKETANATTQIRLAIKDGSARLNSDYRNTVQLRYSDGTTGSATISSTLTAITLPQGITSVRIGVPTVNDSTHENNEYFTMQAWINDDKSDLGTANVTIVDNDPDIDTLLQNAANNSGVAWHGSRGGAWLTKDQYIRGVHANINGTIPAGTTLEFYQTGGFLRSISISSGGKYYEQHSNHERYYKAGDIAWARLKGPNGKYYNVKTGHRAQLHHNKNVNCSNGCWSQIHN</sequence>
<gene>
    <name evidence="2" type="ORF">BCT23_15570</name>
</gene>
<evidence type="ECO:0000256" key="1">
    <source>
        <dbReference type="SAM" id="SignalP"/>
    </source>
</evidence>
<comment type="caution">
    <text evidence="2">The sequence shown here is derived from an EMBL/GenBank/DDBJ whole genome shotgun (WGS) entry which is preliminary data.</text>
</comment>
<dbReference type="InterPro" id="IPR038081">
    <property type="entry name" value="CalX-like_sf"/>
</dbReference>
<feature type="chain" id="PRO_5014737238" description="Calx-beta domain-containing protein" evidence="1">
    <location>
        <begin position="21"/>
        <end position="559"/>
    </location>
</feature>
<dbReference type="Proteomes" id="UP000235387">
    <property type="component" value="Unassembled WGS sequence"/>
</dbReference>
<dbReference type="STRING" id="1190603.A1OO_16070"/>
<feature type="signal peptide" evidence="1">
    <location>
        <begin position="1"/>
        <end position="20"/>
    </location>
</feature>
<evidence type="ECO:0000313" key="3">
    <source>
        <dbReference type="Proteomes" id="UP000235387"/>
    </source>
</evidence>
<accession>A0A2N7LB86</accession>
<dbReference type="EMBL" id="MDAL01000018">
    <property type="protein sequence ID" value="PMN92402.1"/>
    <property type="molecule type" value="Genomic_DNA"/>
</dbReference>
<evidence type="ECO:0008006" key="4">
    <source>
        <dbReference type="Google" id="ProtNLM"/>
    </source>
</evidence>
<evidence type="ECO:0000313" key="2">
    <source>
        <dbReference type="EMBL" id="PMN92402.1"/>
    </source>
</evidence>
<dbReference type="AlphaFoldDB" id="A0A2N7LB86"/>